<dbReference type="RefSeq" id="WP_118912728.1">
    <property type="nucleotide sequence ID" value="NZ_CBCRVH010000007.1"/>
</dbReference>
<reference evidence="1 2" key="1">
    <citation type="submission" date="2018-08" db="EMBL/GenBank/DDBJ databases">
        <title>Whole genome sequence analysis of Dermacoccus abyssi bacteria isolated from Deep Mariana trench Micromonospora spp reveals genes involved in the environmental adaptation and production of secondary metabolites.</title>
        <authorList>
            <person name="Abdel-Mageed W.M."/>
            <person name="Lehri B."/>
            <person name="Nouioui I."/>
            <person name="Goodfellow I."/>
            <person name="Jaspars M."/>
            <person name="Karlyshev A."/>
        </authorList>
    </citation>
    <scope>NUCLEOTIDE SEQUENCE [LARGE SCALE GENOMIC DNA]</scope>
    <source>
        <strain evidence="1 2">MT1.1</strain>
    </source>
</reference>
<evidence type="ECO:0000313" key="2">
    <source>
        <dbReference type="Proteomes" id="UP000285376"/>
    </source>
</evidence>
<sequence>MAGGMNSRHAYGVPIGVRAGMDEAPDARPWETPPAVPVTTVQPRTRHVLVEIAGAWIEALALELRHAGDSWDVHTAYVLPGAGLVDEWAPISRIRPLHSRRALPWRA</sequence>
<accession>A0A417Z942</accession>
<dbReference type="AlphaFoldDB" id="A0A417Z942"/>
<proteinExistence type="predicted"/>
<comment type="caution">
    <text evidence="1">The sequence shown here is derived from an EMBL/GenBank/DDBJ whole genome shotgun (WGS) entry which is preliminary data.</text>
</comment>
<name>A0A417Z942_9MICO</name>
<evidence type="ECO:0000313" key="1">
    <source>
        <dbReference type="EMBL" id="RHW47174.1"/>
    </source>
</evidence>
<gene>
    <name evidence="1" type="ORF">D1832_04120</name>
</gene>
<dbReference type="Proteomes" id="UP000285376">
    <property type="component" value="Unassembled WGS sequence"/>
</dbReference>
<protein>
    <submittedName>
        <fullName evidence="1">Uncharacterized protein</fullName>
    </submittedName>
</protein>
<organism evidence="1 2">
    <name type="scientific">Dermacoccus abyssi</name>
    <dbReference type="NCBI Taxonomy" id="322596"/>
    <lineage>
        <taxon>Bacteria</taxon>
        <taxon>Bacillati</taxon>
        <taxon>Actinomycetota</taxon>
        <taxon>Actinomycetes</taxon>
        <taxon>Micrococcales</taxon>
        <taxon>Dermacoccaceae</taxon>
        <taxon>Dermacoccus</taxon>
    </lineage>
</organism>
<dbReference type="EMBL" id="QWLM01000003">
    <property type="protein sequence ID" value="RHW47174.1"/>
    <property type="molecule type" value="Genomic_DNA"/>
</dbReference>